<reference evidence="2 3" key="1">
    <citation type="submission" date="2017-02" db="EMBL/GenBank/DDBJ databases">
        <authorList>
            <person name="Peterson S.W."/>
        </authorList>
    </citation>
    <scope>NUCLEOTIDE SEQUENCE [LARGE SCALE GENOMIC DNA]</scope>
    <source>
        <strain evidence="2 3">ATCC 49788</strain>
    </source>
</reference>
<accession>A0A1T4W7X5</accession>
<protein>
    <submittedName>
        <fullName evidence="2">Uncharacterized protein</fullName>
    </submittedName>
</protein>
<evidence type="ECO:0000313" key="3">
    <source>
        <dbReference type="Proteomes" id="UP000190460"/>
    </source>
</evidence>
<keyword evidence="1" id="KW-0812">Transmembrane</keyword>
<name>A0A1T4W7X5_9GAMM</name>
<keyword evidence="1" id="KW-0472">Membrane</keyword>
<keyword evidence="3" id="KW-1185">Reference proteome</keyword>
<sequence>MLFGRTDVAFTDEFIFLVSTDAEFVAVVTFAVFLRPACLSILLATLRRIGIPMPRPTGCTGVAIPRFVPSVPLDRADGLSSLVTGAWGDVVDFCCQGDKVDVLVQRG</sequence>
<evidence type="ECO:0000313" key="2">
    <source>
        <dbReference type="EMBL" id="SKA73138.1"/>
    </source>
</evidence>
<proteinExistence type="predicted"/>
<keyword evidence="1" id="KW-1133">Transmembrane helix</keyword>
<dbReference type="Proteomes" id="UP000190460">
    <property type="component" value="Unassembled WGS sequence"/>
</dbReference>
<dbReference type="AlphaFoldDB" id="A0A1T4W7X5"/>
<organism evidence="2 3">
    <name type="scientific">Thiothrix eikelboomii</name>
    <dbReference type="NCBI Taxonomy" id="92487"/>
    <lineage>
        <taxon>Bacteria</taxon>
        <taxon>Pseudomonadati</taxon>
        <taxon>Pseudomonadota</taxon>
        <taxon>Gammaproteobacteria</taxon>
        <taxon>Thiotrichales</taxon>
        <taxon>Thiotrichaceae</taxon>
        <taxon>Thiothrix</taxon>
    </lineage>
</organism>
<dbReference type="STRING" id="92487.SAMN02745130_01170"/>
<gene>
    <name evidence="2" type="ORF">SAMN02745130_01170</name>
</gene>
<dbReference type="EMBL" id="FUYB01000004">
    <property type="protein sequence ID" value="SKA73138.1"/>
    <property type="molecule type" value="Genomic_DNA"/>
</dbReference>
<evidence type="ECO:0000256" key="1">
    <source>
        <dbReference type="SAM" id="Phobius"/>
    </source>
</evidence>
<feature type="transmembrane region" description="Helical" evidence="1">
    <location>
        <begin position="24"/>
        <end position="46"/>
    </location>
</feature>